<proteinExistence type="inferred from homology"/>
<keyword evidence="10" id="KW-1185">Reference proteome</keyword>
<dbReference type="Gene3D" id="1.25.10.10">
    <property type="entry name" value="Leucine-rich Repeat Variant"/>
    <property type="match status" value="1"/>
</dbReference>
<keyword evidence="2" id="KW-0677">Repeat</keyword>
<evidence type="ECO:0000259" key="7">
    <source>
        <dbReference type="Pfam" id="PF17781"/>
    </source>
</evidence>
<evidence type="ECO:0000313" key="9">
    <source>
        <dbReference type="EMBL" id="KAK7683206.1"/>
    </source>
</evidence>
<evidence type="ECO:0000256" key="2">
    <source>
        <dbReference type="ARBA" id="ARBA00022737"/>
    </source>
</evidence>
<dbReference type="InterPro" id="IPR002015">
    <property type="entry name" value="Proteasome/cyclosome_rpt"/>
</dbReference>
<dbReference type="Pfam" id="PF17781">
    <property type="entry name" value="RPN1_RPN2_N"/>
    <property type="match status" value="1"/>
</dbReference>
<comment type="function">
    <text evidence="4 5">Acts as a regulatory subunit of the 26 proteasome which is involved in the ATP-dependent degradation of ubiquitinated proteins.</text>
</comment>
<dbReference type="AlphaFoldDB" id="A0AAW0G0Q2"/>
<evidence type="ECO:0000256" key="4">
    <source>
        <dbReference type="ARBA" id="ARBA00057191"/>
    </source>
</evidence>
<dbReference type="InterPro" id="IPR040892">
    <property type="entry name" value="RPN1_N"/>
</dbReference>
<keyword evidence="3 5" id="KW-0647">Proteasome</keyword>
<sequence length="819" mass="90291">MTYSDTQPRGTLRYRLLSNSFQPTGSPISEPGSWGHEYVRHLAAELGEEYNARELGEDDEVKPVSNGAGGRAELIGTDDELRALAIDCATFLLQHNAEPDAVDLLEELEIVERIVEIVDENTYARVCQYMVACVNLLPPPDDNAFLRTAHSIYVLHKKFPEALSLSIRLGDPQLIREDFHAPGNPLMKRQLALYLARAQVPKEWLESEEEEELPEDLLDCLSNTRLSTHFKDFGKELGVLDPKSLEDVYKSHLENARTTSTVDSARGNLAGTFVNAFVNAGFGNDKLMVEAEEGNSWIYKNKDHGMMSAAASLGLSLLWDTDVGLSHVDKYTYSSEEHIKAGALLATGILNAGVRTEADAALALLAEYVENKSVPLKTSAIVGLGLAYAGSHREDLLALLLPLAADDSVSMEIASLATLALGFIFVGSGNGEVASTVLQTFMEREDKQLDEKWARYMALGLGLVYLGIQDGSDATIATLQAIEHPISKQAEILVEMCSFAGTGNVLKVQALLHHCDEHIEKHKEKDEKDKKDEKKEGESEEEKKDEKIPQDDTFQAFAVLGIALVAMGEDIGSEMALRQFNHLMHYGEPVIRKAVPLALGLLSASNPQLPILDTLSKYSHDNDLQVALNAIFAMGLVGAGTNNARLAQMLRQLAGYYYKEPDCLFIVRIAQGLVHMGKGTISINPFFMDRQIMSRTAVAGLLATITAFIDAKSFVLDRYHWFLYFLVTAMYPRFMITLNEELESFPVTVRVGQAVDVVGQAGKPRTISGFQTHSTPVRLGTTERAELATEEFIPFAHVLEGLVILQKNPGYEKEDKMEV</sequence>
<evidence type="ECO:0000313" key="10">
    <source>
        <dbReference type="Proteomes" id="UP001385951"/>
    </source>
</evidence>
<evidence type="ECO:0000256" key="3">
    <source>
        <dbReference type="ARBA" id="ARBA00022942"/>
    </source>
</evidence>
<dbReference type="InterPro" id="IPR011989">
    <property type="entry name" value="ARM-like"/>
</dbReference>
<dbReference type="SUPFAM" id="SSF48371">
    <property type="entry name" value="ARM repeat"/>
    <property type="match status" value="1"/>
</dbReference>
<dbReference type="GO" id="GO:0043161">
    <property type="term" value="P:proteasome-mediated ubiquitin-dependent protein catabolic process"/>
    <property type="evidence" value="ECO:0007669"/>
    <property type="project" value="TreeGrafter"/>
</dbReference>
<dbReference type="EMBL" id="JASBNA010000032">
    <property type="protein sequence ID" value="KAK7683206.1"/>
    <property type="molecule type" value="Genomic_DNA"/>
</dbReference>
<dbReference type="Pfam" id="PF18051">
    <property type="entry name" value="RPN1_C"/>
    <property type="match status" value="1"/>
</dbReference>
<dbReference type="Proteomes" id="UP001385951">
    <property type="component" value="Unassembled WGS sequence"/>
</dbReference>
<dbReference type="FunFam" id="1.25.10.10:FF:000026">
    <property type="entry name" value="26S proteasome non-ATPase regulatory subunit 2"/>
    <property type="match status" value="1"/>
</dbReference>
<dbReference type="GO" id="GO:0005634">
    <property type="term" value="C:nucleus"/>
    <property type="evidence" value="ECO:0007669"/>
    <property type="project" value="TreeGrafter"/>
</dbReference>
<feature type="domain" description="26S proteasome non-ATPase regulatory subunit RPN1 C-terminal" evidence="8">
    <location>
        <begin position="758"/>
        <end position="811"/>
    </location>
</feature>
<reference evidence="9 10" key="1">
    <citation type="submission" date="2022-09" db="EMBL/GenBank/DDBJ databases">
        <authorList>
            <person name="Palmer J.M."/>
        </authorList>
    </citation>
    <scope>NUCLEOTIDE SEQUENCE [LARGE SCALE GENOMIC DNA]</scope>
    <source>
        <strain evidence="9 10">DSM 7382</strain>
    </source>
</reference>
<accession>A0AAW0G0Q2</accession>
<protein>
    <recommendedName>
        <fullName evidence="5">26S proteasome regulatory subunit RPN1</fullName>
    </recommendedName>
</protein>
<dbReference type="GO" id="GO:0008540">
    <property type="term" value="C:proteasome regulatory particle, base subcomplex"/>
    <property type="evidence" value="ECO:0007669"/>
    <property type="project" value="UniProtKB-UniRule"/>
</dbReference>
<organism evidence="9 10">
    <name type="scientific">Cerrena zonata</name>
    <dbReference type="NCBI Taxonomy" id="2478898"/>
    <lineage>
        <taxon>Eukaryota</taxon>
        <taxon>Fungi</taxon>
        <taxon>Dikarya</taxon>
        <taxon>Basidiomycota</taxon>
        <taxon>Agaricomycotina</taxon>
        <taxon>Agaricomycetes</taxon>
        <taxon>Polyporales</taxon>
        <taxon>Cerrenaceae</taxon>
        <taxon>Cerrena</taxon>
    </lineage>
</organism>
<evidence type="ECO:0000256" key="1">
    <source>
        <dbReference type="ARBA" id="ARBA00005460"/>
    </source>
</evidence>
<comment type="similarity">
    <text evidence="1 5">Belongs to the proteasome subunit S2 family.</text>
</comment>
<evidence type="ECO:0000256" key="6">
    <source>
        <dbReference type="SAM" id="MobiDB-lite"/>
    </source>
</evidence>
<dbReference type="PANTHER" id="PTHR10943">
    <property type="entry name" value="26S PROTEASOME NON-ATPASE REGULATORY SUBUNIT"/>
    <property type="match status" value="1"/>
</dbReference>
<dbReference type="PIRSF" id="PIRSF015965">
    <property type="entry name" value="26S_Psome_Rpn1"/>
    <property type="match status" value="1"/>
</dbReference>
<dbReference type="InterPro" id="IPR016024">
    <property type="entry name" value="ARM-type_fold"/>
</dbReference>
<evidence type="ECO:0000256" key="5">
    <source>
        <dbReference type="PIRNR" id="PIRNR015965"/>
    </source>
</evidence>
<dbReference type="GO" id="GO:0034515">
    <property type="term" value="C:proteasome storage granule"/>
    <property type="evidence" value="ECO:0007669"/>
    <property type="project" value="TreeGrafter"/>
</dbReference>
<gene>
    <name evidence="9" type="ORF">QCA50_013879</name>
</gene>
<dbReference type="InterPro" id="IPR016643">
    <property type="entry name" value="26S_Psome_Rpn1"/>
</dbReference>
<comment type="caution">
    <text evidence="9">The sequence shown here is derived from an EMBL/GenBank/DDBJ whole genome shotgun (WGS) entry which is preliminary data.</text>
</comment>
<dbReference type="Pfam" id="PF01851">
    <property type="entry name" value="PC_rep"/>
    <property type="match status" value="2"/>
</dbReference>
<dbReference type="GO" id="GO:0042176">
    <property type="term" value="P:regulation of protein catabolic process"/>
    <property type="evidence" value="ECO:0007669"/>
    <property type="project" value="InterPro"/>
</dbReference>
<evidence type="ECO:0000259" key="8">
    <source>
        <dbReference type="Pfam" id="PF18051"/>
    </source>
</evidence>
<name>A0AAW0G0Q2_9APHY</name>
<feature type="region of interest" description="Disordered" evidence="6">
    <location>
        <begin position="520"/>
        <end position="548"/>
    </location>
</feature>
<dbReference type="PANTHER" id="PTHR10943:SF1">
    <property type="entry name" value="26S PROTEASOME NON-ATPASE REGULATORY SUBUNIT 2"/>
    <property type="match status" value="1"/>
</dbReference>
<feature type="domain" description="RPN1 N-terminal" evidence="7">
    <location>
        <begin position="1"/>
        <end position="254"/>
    </location>
</feature>
<dbReference type="InterPro" id="IPR041433">
    <property type="entry name" value="RPN1_C"/>
</dbReference>
<dbReference type="GO" id="GO:0030234">
    <property type="term" value="F:enzyme regulator activity"/>
    <property type="evidence" value="ECO:0007669"/>
    <property type="project" value="UniProtKB-UniRule"/>
</dbReference>